<dbReference type="EMBL" id="CACTIH010000196">
    <property type="protein sequence ID" value="CAA2956784.1"/>
    <property type="molecule type" value="Genomic_DNA"/>
</dbReference>
<reference evidence="1 2" key="1">
    <citation type="submission" date="2019-12" db="EMBL/GenBank/DDBJ databases">
        <authorList>
            <person name="Alioto T."/>
            <person name="Alioto T."/>
            <person name="Gomez Garrido J."/>
        </authorList>
    </citation>
    <scope>NUCLEOTIDE SEQUENCE [LARGE SCALE GENOMIC DNA]</scope>
</reference>
<gene>
    <name evidence="1" type="ORF">OLEA9_A045391</name>
</gene>
<dbReference type="Proteomes" id="UP000594638">
    <property type="component" value="Unassembled WGS sequence"/>
</dbReference>
<sequence>MVLGMAGARKIVEAGSTKSSETYFPNQVYELIVVREMMKFDEFMSNEDKDTARKMFLVIGLLYRPKEVTVATPFTLIFSKDLDLLRDLKEKQKETKRKPEKT</sequence>
<dbReference type="Gramene" id="OE9A045391T1">
    <property type="protein sequence ID" value="OE9A045391C1"/>
    <property type="gene ID" value="OE9A045391"/>
</dbReference>
<keyword evidence="1" id="KW-0808">Transferase</keyword>
<evidence type="ECO:0000313" key="2">
    <source>
        <dbReference type="Proteomes" id="UP000594638"/>
    </source>
</evidence>
<dbReference type="GO" id="GO:0016301">
    <property type="term" value="F:kinase activity"/>
    <property type="evidence" value="ECO:0007669"/>
    <property type="project" value="UniProtKB-KW"/>
</dbReference>
<organism evidence="1 2">
    <name type="scientific">Olea europaea subsp. europaea</name>
    <dbReference type="NCBI Taxonomy" id="158383"/>
    <lineage>
        <taxon>Eukaryota</taxon>
        <taxon>Viridiplantae</taxon>
        <taxon>Streptophyta</taxon>
        <taxon>Embryophyta</taxon>
        <taxon>Tracheophyta</taxon>
        <taxon>Spermatophyta</taxon>
        <taxon>Magnoliopsida</taxon>
        <taxon>eudicotyledons</taxon>
        <taxon>Gunneridae</taxon>
        <taxon>Pentapetalae</taxon>
        <taxon>asterids</taxon>
        <taxon>lamiids</taxon>
        <taxon>Lamiales</taxon>
        <taxon>Oleaceae</taxon>
        <taxon>Oleeae</taxon>
        <taxon>Olea</taxon>
    </lineage>
</organism>
<comment type="caution">
    <text evidence="1">The sequence shown here is derived from an EMBL/GenBank/DDBJ whole genome shotgun (WGS) entry which is preliminary data.</text>
</comment>
<name>A0A8S0PTM1_OLEEU</name>
<accession>A0A8S0PTM1</accession>
<dbReference type="OrthoDB" id="970803at2759"/>
<keyword evidence="2" id="KW-1185">Reference proteome</keyword>
<dbReference type="AlphaFoldDB" id="A0A8S0PTM1"/>
<protein>
    <submittedName>
        <fullName evidence="1">Serine threonine kinase</fullName>
    </submittedName>
</protein>
<keyword evidence="1" id="KW-0418">Kinase</keyword>
<proteinExistence type="predicted"/>
<evidence type="ECO:0000313" key="1">
    <source>
        <dbReference type="EMBL" id="CAA2956784.1"/>
    </source>
</evidence>